<dbReference type="AlphaFoldDB" id="A0A8T8T789"/>
<gene>
    <name evidence="2" type="ORF">A4X03_0g5369</name>
</gene>
<feature type="region of interest" description="Disordered" evidence="1">
    <location>
        <begin position="877"/>
        <end position="908"/>
    </location>
</feature>
<name>A0A8T8T789_9BASI</name>
<comment type="caution">
    <text evidence="2">The sequence shown here is derived from an EMBL/GenBank/DDBJ whole genome shotgun (WGS) entry which is preliminary data.</text>
</comment>
<protein>
    <submittedName>
        <fullName evidence="2">Uncharacterized protein</fullName>
    </submittedName>
</protein>
<reference evidence="2" key="2">
    <citation type="journal article" date="2019" name="IMA Fungus">
        <title>Genome sequencing and comparison of five Tilletia species to identify candidate genes for the detection of regulated species infecting wheat.</title>
        <authorList>
            <person name="Nguyen H.D.T."/>
            <person name="Sultana T."/>
            <person name="Kesanakurti P."/>
            <person name="Hambleton S."/>
        </authorList>
    </citation>
    <scope>NUCLEOTIDE SEQUENCE</scope>
    <source>
        <strain evidence="2">DAOMC 238032</strain>
    </source>
</reference>
<evidence type="ECO:0000313" key="2">
    <source>
        <dbReference type="EMBL" id="KAE8256476.1"/>
    </source>
</evidence>
<dbReference type="EMBL" id="LWDD02000845">
    <property type="protein sequence ID" value="KAE8256476.1"/>
    <property type="molecule type" value="Genomic_DNA"/>
</dbReference>
<feature type="region of interest" description="Disordered" evidence="1">
    <location>
        <begin position="954"/>
        <end position="1007"/>
    </location>
</feature>
<dbReference type="Proteomes" id="UP000077671">
    <property type="component" value="Unassembled WGS sequence"/>
</dbReference>
<organism evidence="2 3">
    <name type="scientific">Tilletia caries</name>
    <name type="common">wheat bunt fungus</name>
    <dbReference type="NCBI Taxonomy" id="13290"/>
    <lineage>
        <taxon>Eukaryota</taxon>
        <taxon>Fungi</taxon>
        <taxon>Dikarya</taxon>
        <taxon>Basidiomycota</taxon>
        <taxon>Ustilaginomycotina</taxon>
        <taxon>Exobasidiomycetes</taxon>
        <taxon>Tilletiales</taxon>
        <taxon>Tilletiaceae</taxon>
        <taxon>Tilletia</taxon>
    </lineage>
</organism>
<sequence>MSELNMHPHVPELLGDNSLTGASLGQDMIRAIDTQLKLRSKQDADHLKTIDAKDEYIALPITIPGDGDYQENARPPVSKDHQPTTLFAHAAVRVAIELGKASDDEAQAIVKRVPQVASAGFQTAVLGCVRLPYAILSQALRIASAAAAVQSTAQAKDTETASRSTATIDEWIIRNETYIRARLVLDQRSRASPVNEEESPSLSQLSIDKSSSHWKEFMVGLCRDAKSVFPSGSDAIGSSNSTIRIERPEKADLPGLLLLDHHRKDAIEINTLAAFRSRLSCLTSGALKGLDWCNVFVAGDLALQALTSTNDEDFKQPDGSDIDLYLWGLTVDQANAKLQDIEKIFVSNLPIDMDTGKPIKHAVLRILDSVTFVPDSYQHPRVRIVLKLFSNPMAILLNSDLDQFAIGYTGDEIWMLPRAARALVTGYTTFTMELIQKSTTASDSAAQNQELSSLLKSGKRGHGLRFLPAYLVTLPIVPLKEQTTTEQSVSEESLPRDELNVTLREERARVAWWLASRNHMFGRPLSGRRISLNDVKPRMGYTGDTAGHFSMSVWQLLARYIALWELAQLGYFVLDDDEDSWYEEYGPNCRMDGVHTLLEVKNEAKRMSKYDEEHLDEILFDLMIRQSSSSMRSMSPQRLEALAEPEKYLNERLPLKRSILASSLHEAFSECLVTVIQLPKRLLTYAGSCFQGSLTRFADVKKANVSRGQDISQWRRGEQDPTDGSDTDLILVYWINGPDSEESRANRSGDGPIAPHWQLVSPETDEVIEILHALQRNRWRHVNDMTEWTSETRKQVSHRLRRPAERKERDEFKRWACSRISPGFSDLFDFRARSEREREILEVPRWVVFRRFSLTQADSHHLGNDLYQADWGEEEHYWDEEQQQEEADGDDIGGSGDGAQTAESKKLEPATLEEWITTTFARSRRDDWSYWFHQSIPPVSLLPALAEGSAAIPIESRFDSDDDDDDEYGYEFGYGHGYDSDEYESDYDGGASYDYELDSDAGRRAQD</sequence>
<accession>A0A8T8T789</accession>
<reference evidence="2" key="1">
    <citation type="submission" date="2016-04" db="EMBL/GenBank/DDBJ databases">
        <authorList>
            <person name="Nguyen H.D."/>
            <person name="Kesanakurti P."/>
            <person name="Cullis J."/>
            <person name="Levesque C.A."/>
            <person name="Hambleton S."/>
        </authorList>
    </citation>
    <scope>NUCLEOTIDE SEQUENCE</scope>
    <source>
        <strain evidence="2">DAOMC 238032</strain>
    </source>
</reference>
<feature type="compositionally biased region" description="Acidic residues" evidence="1">
    <location>
        <begin position="960"/>
        <end position="969"/>
    </location>
</feature>
<evidence type="ECO:0000313" key="3">
    <source>
        <dbReference type="Proteomes" id="UP000077671"/>
    </source>
</evidence>
<proteinExistence type="predicted"/>
<evidence type="ECO:0000256" key="1">
    <source>
        <dbReference type="SAM" id="MobiDB-lite"/>
    </source>
</evidence>
<feature type="compositionally biased region" description="Acidic residues" evidence="1">
    <location>
        <begin position="877"/>
        <end position="891"/>
    </location>
</feature>